<evidence type="ECO:0000313" key="2">
    <source>
        <dbReference type="Proteomes" id="UP000580250"/>
    </source>
</evidence>
<dbReference type="EMBL" id="CAJEWN010000601">
    <property type="protein sequence ID" value="CAD2186708.1"/>
    <property type="molecule type" value="Genomic_DNA"/>
</dbReference>
<protein>
    <submittedName>
        <fullName evidence="1">Uncharacterized protein</fullName>
    </submittedName>
</protein>
<comment type="caution">
    <text evidence="1">The sequence shown here is derived from an EMBL/GenBank/DDBJ whole genome shotgun (WGS) entry which is preliminary data.</text>
</comment>
<reference evidence="1 2" key="1">
    <citation type="submission" date="2020-08" db="EMBL/GenBank/DDBJ databases">
        <authorList>
            <person name="Koutsovoulos G."/>
            <person name="Danchin GJ E."/>
        </authorList>
    </citation>
    <scope>NUCLEOTIDE SEQUENCE [LARGE SCALE GENOMIC DNA]</scope>
</reference>
<organism evidence="1 2">
    <name type="scientific">Meloidogyne enterolobii</name>
    <name type="common">Root-knot nematode worm</name>
    <name type="synonym">Meloidogyne mayaguensis</name>
    <dbReference type="NCBI Taxonomy" id="390850"/>
    <lineage>
        <taxon>Eukaryota</taxon>
        <taxon>Metazoa</taxon>
        <taxon>Ecdysozoa</taxon>
        <taxon>Nematoda</taxon>
        <taxon>Chromadorea</taxon>
        <taxon>Rhabditida</taxon>
        <taxon>Tylenchina</taxon>
        <taxon>Tylenchomorpha</taxon>
        <taxon>Tylenchoidea</taxon>
        <taxon>Meloidogynidae</taxon>
        <taxon>Meloidogyninae</taxon>
        <taxon>Meloidogyne</taxon>
    </lineage>
</organism>
<accession>A0A6V7WI82</accession>
<dbReference type="Proteomes" id="UP000580250">
    <property type="component" value="Unassembled WGS sequence"/>
</dbReference>
<name>A0A6V7WI82_MELEN</name>
<proteinExistence type="predicted"/>
<dbReference type="AlphaFoldDB" id="A0A6V7WI82"/>
<evidence type="ECO:0000313" key="1">
    <source>
        <dbReference type="EMBL" id="CAD2186708.1"/>
    </source>
</evidence>
<sequence length="67" mass="7837">MHITFSPRYLQVGSQAEGHPPLYISPSAHSSSKYFLKFYEFQSLLMISYLDLKQRKPFHCTLLLSKE</sequence>
<gene>
    <name evidence="1" type="ORF">MENT_LOCUS39227</name>
</gene>